<evidence type="ECO:0000256" key="8">
    <source>
        <dbReference type="ARBA" id="ARBA00030407"/>
    </source>
</evidence>
<gene>
    <name evidence="12" type="ORF">EDC26_10174</name>
</gene>
<evidence type="ECO:0000313" key="13">
    <source>
        <dbReference type="Proteomes" id="UP000295525"/>
    </source>
</evidence>
<proteinExistence type="inferred from homology"/>
<evidence type="ECO:0000313" key="12">
    <source>
        <dbReference type="EMBL" id="TCT10854.1"/>
    </source>
</evidence>
<evidence type="ECO:0000256" key="1">
    <source>
        <dbReference type="ARBA" id="ARBA00005046"/>
    </source>
</evidence>
<dbReference type="Pfam" id="PF02391">
    <property type="entry name" value="MoaE"/>
    <property type="match status" value="1"/>
</dbReference>
<comment type="subunit">
    <text evidence="6">Heterotetramer of 2 MoaD subunits and 2 MoaE subunits. Also stable as homodimer. The enzyme changes between these two forms during catalysis.</text>
</comment>
<evidence type="ECO:0000256" key="4">
    <source>
        <dbReference type="ARBA" id="ARBA00013858"/>
    </source>
</evidence>
<dbReference type="GO" id="GO:0030366">
    <property type="term" value="F:molybdopterin synthase activity"/>
    <property type="evidence" value="ECO:0007669"/>
    <property type="project" value="UniProtKB-EC"/>
</dbReference>
<evidence type="ECO:0000256" key="3">
    <source>
        <dbReference type="ARBA" id="ARBA00011950"/>
    </source>
</evidence>
<dbReference type="PANTHER" id="PTHR23404">
    <property type="entry name" value="MOLYBDOPTERIN SYNTHASE RELATED"/>
    <property type="match status" value="1"/>
</dbReference>
<evidence type="ECO:0000256" key="11">
    <source>
        <dbReference type="ARBA" id="ARBA00049878"/>
    </source>
</evidence>
<dbReference type="InterPro" id="IPR036563">
    <property type="entry name" value="MoaE_sf"/>
</dbReference>
<dbReference type="RefSeq" id="WP_132579294.1">
    <property type="nucleotide sequence ID" value="NZ_SMAJ01000001.1"/>
</dbReference>
<dbReference type="Gene3D" id="3.90.1170.40">
    <property type="entry name" value="Molybdopterin biosynthesis MoaE subunit"/>
    <property type="match status" value="1"/>
</dbReference>
<dbReference type="EMBL" id="SMAJ01000001">
    <property type="protein sequence ID" value="TCT10854.1"/>
    <property type="molecule type" value="Genomic_DNA"/>
</dbReference>
<dbReference type="OrthoDB" id="9803224at2"/>
<evidence type="ECO:0000256" key="6">
    <source>
        <dbReference type="ARBA" id="ARBA00026066"/>
    </source>
</evidence>
<dbReference type="EC" id="2.8.1.12" evidence="3"/>
<evidence type="ECO:0000256" key="5">
    <source>
        <dbReference type="ARBA" id="ARBA00023150"/>
    </source>
</evidence>
<evidence type="ECO:0000256" key="2">
    <source>
        <dbReference type="ARBA" id="ARBA00005426"/>
    </source>
</evidence>
<evidence type="ECO:0000256" key="7">
    <source>
        <dbReference type="ARBA" id="ARBA00029745"/>
    </source>
</evidence>
<comment type="pathway">
    <text evidence="1">Cofactor biosynthesis; molybdopterin biosynthesis.</text>
</comment>
<dbReference type="UniPathway" id="UPA00344"/>
<reference evidence="12 13" key="1">
    <citation type="submission" date="2019-03" db="EMBL/GenBank/DDBJ databases">
        <title>Genomic Encyclopedia of Type Strains, Phase IV (KMG-IV): sequencing the most valuable type-strain genomes for metagenomic binning, comparative biology and taxonomic classification.</title>
        <authorList>
            <person name="Goeker M."/>
        </authorList>
    </citation>
    <scope>NUCLEOTIDE SEQUENCE [LARGE SCALE GENOMIC DNA]</scope>
    <source>
        <strain evidence="12 13">DSM 24591</strain>
    </source>
</reference>
<dbReference type="InterPro" id="IPR003448">
    <property type="entry name" value="Mopterin_biosynth_MoaE"/>
</dbReference>
<organism evidence="12 13">
    <name type="scientific">Paralcaligenes ureilyticus</name>
    <dbReference type="NCBI Taxonomy" id="627131"/>
    <lineage>
        <taxon>Bacteria</taxon>
        <taxon>Pseudomonadati</taxon>
        <taxon>Pseudomonadota</taxon>
        <taxon>Betaproteobacteria</taxon>
        <taxon>Burkholderiales</taxon>
        <taxon>Alcaligenaceae</taxon>
        <taxon>Paralcaligenes</taxon>
    </lineage>
</organism>
<dbReference type="Proteomes" id="UP000295525">
    <property type="component" value="Unassembled WGS sequence"/>
</dbReference>
<keyword evidence="5" id="KW-0501">Molybdenum cofactor biosynthesis</keyword>
<evidence type="ECO:0000256" key="10">
    <source>
        <dbReference type="ARBA" id="ARBA00032474"/>
    </source>
</evidence>
<dbReference type="GO" id="GO:0006777">
    <property type="term" value="P:Mo-molybdopterin cofactor biosynthetic process"/>
    <property type="evidence" value="ECO:0007669"/>
    <property type="project" value="UniProtKB-KW"/>
</dbReference>
<comment type="catalytic activity">
    <reaction evidence="11">
        <text>2 [molybdopterin-synthase sulfur-carrier protein]-C-terminal-Gly-aminoethanethioate + cyclic pyranopterin phosphate + H2O = molybdopterin + 2 [molybdopterin-synthase sulfur-carrier protein]-C-terminal Gly-Gly + 2 H(+)</text>
        <dbReference type="Rhea" id="RHEA:26333"/>
        <dbReference type="Rhea" id="RHEA-COMP:12202"/>
        <dbReference type="Rhea" id="RHEA-COMP:19907"/>
        <dbReference type="ChEBI" id="CHEBI:15377"/>
        <dbReference type="ChEBI" id="CHEBI:15378"/>
        <dbReference type="ChEBI" id="CHEBI:58698"/>
        <dbReference type="ChEBI" id="CHEBI:59648"/>
        <dbReference type="ChEBI" id="CHEBI:90778"/>
        <dbReference type="ChEBI" id="CHEBI:232372"/>
        <dbReference type="EC" id="2.8.1.12"/>
    </reaction>
</comment>
<accession>A0A4R3MB50</accession>
<dbReference type="AlphaFoldDB" id="A0A4R3MB50"/>
<name>A0A4R3MB50_9BURK</name>
<evidence type="ECO:0000256" key="9">
    <source>
        <dbReference type="ARBA" id="ARBA00030781"/>
    </source>
</evidence>
<protein>
    <recommendedName>
        <fullName evidence="4">Molybdopterin synthase catalytic subunit</fullName>
        <ecNumber evidence="3">2.8.1.12</ecNumber>
    </recommendedName>
    <alternativeName>
        <fullName evidence="9">MPT synthase subunit 2</fullName>
    </alternativeName>
    <alternativeName>
        <fullName evidence="7">Molybdenum cofactor biosynthesis protein E</fullName>
    </alternativeName>
    <alternativeName>
        <fullName evidence="8">Molybdopterin-converting factor large subunit</fullName>
    </alternativeName>
    <alternativeName>
        <fullName evidence="10">Molybdopterin-converting factor subunit 2</fullName>
    </alternativeName>
</protein>
<comment type="caution">
    <text evidence="12">The sequence shown here is derived from an EMBL/GenBank/DDBJ whole genome shotgun (WGS) entry which is preliminary data.</text>
</comment>
<dbReference type="SUPFAM" id="SSF54690">
    <property type="entry name" value="Molybdopterin synthase subunit MoaE"/>
    <property type="match status" value="1"/>
</dbReference>
<dbReference type="CDD" id="cd00756">
    <property type="entry name" value="MoaE"/>
    <property type="match status" value="1"/>
</dbReference>
<keyword evidence="13" id="KW-1185">Reference proteome</keyword>
<comment type="similarity">
    <text evidence="2">Belongs to the MoaE family.</text>
</comment>
<sequence>MVIVQEADFNAADLLAQLRGRHAAGAIVTFTGYVRDYSDDAATKTLFLEHYPGMCEREIDTICATAQARWHALETLVVHRVGRLQHKEQIVFVAVASAHRGNAFRACEYIIDALKTRAPFWKRETLDSGESFWVQQHSADADKTALWDAPPTDPPT</sequence>